<accession>X1DTL9</accession>
<feature type="non-terminal residue" evidence="1">
    <location>
        <position position="46"/>
    </location>
</feature>
<dbReference type="EMBL" id="BART01029570">
    <property type="protein sequence ID" value="GAH08324.1"/>
    <property type="molecule type" value="Genomic_DNA"/>
</dbReference>
<organism evidence="1">
    <name type="scientific">marine sediment metagenome</name>
    <dbReference type="NCBI Taxonomy" id="412755"/>
    <lineage>
        <taxon>unclassified sequences</taxon>
        <taxon>metagenomes</taxon>
        <taxon>ecological metagenomes</taxon>
    </lineage>
</organism>
<proteinExistence type="predicted"/>
<evidence type="ECO:0000313" key="1">
    <source>
        <dbReference type="EMBL" id="GAH08324.1"/>
    </source>
</evidence>
<dbReference type="AlphaFoldDB" id="X1DTL9"/>
<sequence length="46" mass="5034">MTSTPQKGKLHRLEPRVYQYTFGPDEPVLRIRSGDSITASTVDAGG</sequence>
<name>X1DTL9_9ZZZZ</name>
<gene>
    <name evidence="1" type="ORF">S01H4_51848</name>
</gene>
<reference evidence="1" key="1">
    <citation type="journal article" date="2014" name="Front. Microbiol.">
        <title>High frequency of phylogenetically diverse reductive dehalogenase-homologous genes in deep subseafloor sedimentary metagenomes.</title>
        <authorList>
            <person name="Kawai M."/>
            <person name="Futagami T."/>
            <person name="Toyoda A."/>
            <person name="Takaki Y."/>
            <person name="Nishi S."/>
            <person name="Hori S."/>
            <person name="Arai W."/>
            <person name="Tsubouchi T."/>
            <person name="Morono Y."/>
            <person name="Uchiyama I."/>
            <person name="Ito T."/>
            <person name="Fujiyama A."/>
            <person name="Inagaki F."/>
            <person name="Takami H."/>
        </authorList>
    </citation>
    <scope>NUCLEOTIDE SEQUENCE</scope>
    <source>
        <strain evidence="1">Expedition CK06-06</strain>
    </source>
</reference>
<protein>
    <submittedName>
        <fullName evidence="1">Uncharacterized protein</fullName>
    </submittedName>
</protein>
<comment type="caution">
    <text evidence="1">The sequence shown here is derived from an EMBL/GenBank/DDBJ whole genome shotgun (WGS) entry which is preliminary data.</text>
</comment>